<dbReference type="FunCoup" id="A0A1Y2GI36">
    <property type="interactions" value="922"/>
</dbReference>
<organism evidence="9 10">
    <name type="scientific">Lobosporangium transversale</name>
    <dbReference type="NCBI Taxonomy" id="64571"/>
    <lineage>
        <taxon>Eukaryota</taxon>
        <taxon>Fungi</taxon>
        <taxon>Fungi incertae sedis</taxon>
        <taxon>Mucoromycota</taxon>
        <taxon>Mortierellomycotina</taxon>
        <taxon>Mortierellomycetes</taxon>
        <taxon>Mortierellales</taxon>
        <taxon>Mortierellaceae</taxon>
        <taxon>Lobosporangium</taxon>
    </lineage>
</organism>
<evidence type="ECO:0000256" key="7">
    <source>
        <dbReference type="PROSITE-ProRule" id="PRU00339"/>
    </source>
</evidence>
<dbReference type="GO" id="GO:0005680">
    <property type="term" value="C:anaphase-promoting complex"/>
    <property type="evidence" value="ECO:0007669"/>
    <property type="project" value="EnsemblFungi"/>
</dbReference>
<keyword evidence="6" id="KW-0131">Cell cycle</keyword>
<dbReference type="InterPro" id="IPR019734">
    <property type="entry name" value="TPR_rpt"/>
</dbReference>
<dbReference type="GO" id="GO:0051301">
    <property type="term" value="P:cell division"/>
    <property type="evidence" value="ECO:0007669"/>
    <property type="project" value="UniProtKB-KW"/>
</dbReference>
<feature type="compositionally biased region" description="Acidic residues" evidence="8">
    <location>
        <begin position="655"/>
        <end position="686"/>
    </location>
</feature>
<dbReference type="Pfam" id="PF13424">
    <property type="entry name" value="TPR_12"/>
    <property type="match status" value="1"/>
</dbReference>
<dbReference type="AlphaFoldDB" id="A0A1Y2GI36"/>
<feature type="region of interest" description="Disordered" evidence="8">
    <location>
        <begin position="639"/>
        <end position="686"/>
    </location>
</feature>
<dbReference type="PANTHER" id="PTHR12558">
    <property type="entry name" value="CELL DIVISION CYCLE 16,23,27"/>
    <property type="match status" value="1"/>
</dbReference>
<dbReference type="GO" id="GO:0016567">
    <property type="term" value="P:protein ubiquitination"/>
    <property type="evidence" value="ECO:0007669"/>
    <property type="project" value="TreeGrafter"/>
</dbReference>
<feature type="region of interest" description="Disordered" evidence="8">
    <location>
        <begin position="579"/>
        <end position="611"/>
    </location>
</feature>
<dbReference type="OrthoDB" id="10006270at2759"/>
<feature type="repeat" description="TPR" evidence="7">
    <location>
        <begin position="317"/>
        <end position="350"/>
    </location>
</feature>
<keyword evidence="3" id="KW-0498">Mitosis</keyword>
<dbReference type="GO" id="GO:0045842">
    <property type="term" value="P:positive regulation of mitotic metaphase/anaphase transition"/>
    <property type="evidence" value="ECO:0007669"/>
    <property type="project" value="TreeGrafter"/>
</dbReference>
<dbReference type="PANTHER" id="PTHR12558:SF9">
    <property type="entry name" value="CELL DIVISION CYCLE PROTEIN 16 HOMOLOG"/>
    <property type="match status" value="1"/>
</dbReference>
<dbReference type="EMBL" id="MCFF01000031">
    <property type="protein sequence ID" value="ORZ10304.1"/>
    <property type="molecule type" value="Genomic_DNA"/>
</dbReference>
<name>A0A1Y2GI36_9FUNG</name>
<evidence type="ECO:0000256" key="6">
    <source>
        <dbReference type="ARBA" id="ARBA00023306"/>
    </source>
</evidence>
<dbReference type="Gene3D" id="1.25.40.10">
    <property type="entry name" value="Tetratricopeptide repeat domain"/>
    <property type="match status" value="1"/>
</dbReference>
<dbReference type="PROSITE" id="PS50005">
    <property type="entry name" value="TPR"/>
    <property type="match status" value="2"/>
</dbReference>
<keyword evidence="5 7" id="KW-0802">TPR repeat</keyword>
<dbReference type="SMART" id="SM00028">
    <property type="entry name" value="TPR"/>
    <property type="match status" value="7"/>
</dbReference>
<dbReference type="SUPFAM" id="SSF48452">
    <property type="entry name" value="TPR-like"/>
    <property type="match status" value="2"/>
</dbReference>
<dbReference type="Pfam" id="PF13181">
    <property type="entry name" value="TPR_8"/>
    <property type="match status" value="2"/>
</dbReference>
<keyword evidence="1" id="KW-0132">Cell division</keyword>
<evidence type="ECO:0000256" key="4">
    <source>
        <dbReference type="ARBA" id="ARBA00022786"/>
    </source>
</evidence>
<accession>A0A1Y2GI36</accession>
<dbReference type="InterPro" id="IPR011990">
    <property type="entry name" value="TPR-like_helical_dom_sf"/>
</dbReference>
<evidence type="ECO:0000313" key="10">
    <source>
        <dbReference type="Proteomes" id="UP000193648"/>
    </source>
</evidence>
<sequence length="686" mass="78375">MIGGYDGSYSSAIDFFTPAETQRDKGTVDGMRAWRTDAMHQHMYRTAAFWGDKVLSITDDSNDVFWLSQVYYLMGEYGRAINLLQKKDLLESSVACRFLAIQCMIRTERWSEALEYLGEENQYAHDSLSESSMNPADGGIKLEASMCYLRGVVFKSMHNIDKAKECFKEALQIDVKCYDALDSLISNNMLTSKEERELIESLDFDNQLHGPDSEFVKMLYQSKLKKYDHLDEQDEIYQSLSAKFKTENTDLLYSKAEMYFTQCSFDKCLECTKKVLEMDKFNLACIPMHLVSLYELNHKNELFYLAHELVDQHPKHSVSWFAVGVYYYLIGNMAEARRYFGKASTIDGHYGPAWIGFGHSFALEGEHDQAISAYATSAKLFQGSHLGPMYIGMQHLQQNNVLLAQKYLTFCLTICDSDPLLLSEIGVVQYNLGQYDAAVESFLKVIEKLKGSQRKNVIWETTWLNLAHSYRKLGNYTDAETYFLKVDAISMTGPAKASAQTGLGFIYQIMNRSSEAIECYHKVLAIRPGDQIVSEMLRKVLEDKVYLSQMEWMNETLPLQLRGVPLAEKIEQENKILDRLREQGQNGRRRGTSPAPPTTAAPASTTPGTAAGLSRMMTGIERVKRKGSLIDLSEPSTAITRRRTRRGFKEIRSEAEEELEEEEEEEEEEEQLEQLEERSDDDMDIQ</sequence>
<keyword evidence="2" id="KW-0677">Repeat</keyword>
<evidence type="ECO:0000256" key="3">
    <source>
        <dbReference type="ARBA" id="ARBA00022776"/>
    </source>
</evidence>
<evidence type="ECO:0000256" key="2">
    <source>
        <dbReference type="ARBA" id="ARBA00022737"/>
    </source>
</evidence>
<dbReference type="GeneID" id="33562778"/>
<gene>
    <name evidence="9" type="ORF">BCR41DRAFT_308874</name>
</gene>
<keyword evidence="10" id="KW-1185">Reference proteome</keyword>
<dbReference type="GO" id="GO:0005721">
    <property type="term" value="C:pericentric heterochromatin"/>
    <property type="evidence" value="ECO:0007669"/>
    <property type="project" value="EnsemblFungi"/>
</dbReference>
<feature type="repeat" description="TPR" evidence="7">
    <location>
        <begin position="497"/>
        <end position="530"/>
    </location>
</feature>
<dbReference type="Proteomes" id="UP000193648">
    <property type="component" value="Unassembled WGS sequence"/>
</dbReference>
<dbReference type="RefSeq" id="XP_021879211.1">
    <property type="nucleotide sequence ID" value="XM_022020934.1"/>
</dbReference>
<dbReference type="Pfam" id="PF12895">
    <property type="entry name" value="ANAPC3"/>
    <property type="match status" value="1"/>
</dbReference>
<proteinExistence type="predicted"/>
<reference evidence="9 10" key="1">
    <citation type="submission" date="2016-07" db="EMBL/GenBank/DDBJ databases">
        <title>Pervasive Adenine N6-methylation of Active Genes in Fungi.</title>
        <authorList>
            <consortium name="DOE Joint Genome Institute"/>
            <person name="Mondo S.J."/>
            <person name="Dannebaum R.O."/>
            <person name="Kuo R.C."/>
            <person name="Labutti K."/>
            <person name="Haridas S."/>
            <person name="Kuo A."/>
            <person name="Salamov A."/>
            <person name="Ahrendt S.R."/>
            <person name="Lipzen A."/>
            <person name="Sullivan W."/>
            <person name="Andreopoulos W.B."/>
            <person name="Clum A."/>
            <person name="Lindquist E."/>
            <person name="Daum C."/>
            <person name="Ramamoorthy G.K."/>
            <person name="Gryganskyi A."/>
            <person name="Culley D."/>
            <person name="Magnuson J.K."/>
            <person name="James T.Y."/>
            <person name="O'Malley M.A."/>
            <person name="Stajich J.E."/>
            <person name="Spatafora J.W."/>
            <person name="Visel A."/>
            <person name="Grigoriev I.V."/>
        </authorList>
    </citation>
    <scope>NUCLEOTIDE SEQUENCE [LARGE SCALE GENOMIC DNA]</scope>
    <source>
        <strain evidence="9 10">NRRL 3116</strain>
    </source>
</reference>
<dbReference type="GO" id="GO:0005737">
    <property type="term" value="C:cytoplasm"/>
    <property type="evidence" value="ECO:0007669"/>
    <property type="project" value="TreeGrafter"/>
</dbReference>
<comment type="caution">
    <text evidence="9">The sequence shown here is derived from an EMBL/GenBank/DDBJ whole genome shotgun (WGS) entry which is preliminary data.</text>
</comment>
<keyword evidence="4" id="KW-0833">Ubl conjugation pathway</keyword>
<evidence type="ECO:0000313" key="9">
    <source>
        <dbReference type="EMBL" id="ORZ10304.1"/>
    </source>
</evidence>
<dbReference type="InParanoid" id="A0A1Y2GI36"/>
<feature type="compositionally biased region" description="Low complexity" evidence="8">
    <location>
        <begin position="600"/>
        <end position="611"/>
    </location>
</feature>
<dbReference type="GO" id="GO:0031145">
    <property type="term" value="P:anaphase-promoting complex-dependent catabolic process"/>
    <property type="evidence" value="ECO:0007669"/>
    <property type="project" value="EnsemblFungi"/>
</dbReference>
<protein>
    <submittedName>
        <fullName evidence="9">Uncharacterized protein</fullName>
    </submittedName>
</protein>
<dbReference type="STRING" id="64571.A0A1Y2GI36"/>
<evidence type="ECO:0000256" key="8">
    <source>
        <dbReference type="SAM" id="MobiDB-lite"/>
    </source>
</evidence>
<evidence type="ECO:0000256" key="5">
    <source>
        <dbReference type="ARBA" id="ARBA00022803"/>
    </source>
</evidence>
<evidence type="ECO:0000256" key="1">
    <source>
        <dbReference type="ARBA" id="ARBA00022618"/>
    </source>
</evidence>